<evidence type="ECO:0000313" key="2">
    <source>
        <dbReference type="Proteomes" id="UP001607303"/>
    </source>
</evidence>
<sequence>MFDNDIAIPKVIHLKNYQRLHFDTIQRESDQRKGKQLVISNLFCTTKPRSAPCATSMLLIDSS</sequence>
<dbReference type="EMBL" id="JAYRBN010000007">
    <property type="protein sequence ID" value="KAL2751449.1"/>
    <property type="molecule type" value="Genomic_DNA"/>
</dbReference>
<protein>
    <submittedName>
        <fullName evidence="1">Uncharacterized protein</fullName>
    </submittedName>
</protein>
<dbReference type="Proteomes" id="UP001607303">
    <property type="component" value="Unassembled WGS sequence"/>
</dbReference>
<comment type="caution">
    <text evidence="1">The sequence shown here is derived from an EMBL/GenBank/DDBJ whole genome shotgun (WGS) entry which is preliminary data.</text>
</comment>
<evidence type="ECO:0000313" key="1">
    <source>
        <dbReference type="EMBL" id="KAL2751449.1"/>
    </source>
</evidence>
<name>A0ABD2D250_VESMC</name>
<keyword evidence="2" id="KW-1185">Reference proteome</keyword>
<proteinExistence type="predicted"/>
<organism evidence="1 2">
    <name type="scientific">Vespula maculifrons</name>
    <name type="common">Eastern yellow jacket</name>
    <name type="synonym">Wasp</name>
    <dbReference type="NCBI Taxonomy" id="7453"/>
    <lineage>
        <taxon>Eukaryota</taxon>
        <taxon>Metazoa</taxon>
        <taxon>Ecdysozoa</taxon>
        <taxon>Arthropoda</taxon>
        <taxon>Hexapoda</taxon>
        <taxon>Insecta</taxon>
        <taxon>Pterygota</taxon>
        <taxon>Neoptera</taxon>
        <taxon>Endopterygota</taxon>
        <taxon>Hymenoptera</taxon>
        <taxon>Apocrita</taxon>
        <taxon>Aculeata</taxon>
        <taxon>Vespoidea</taxon>
        <taxon>Vespidae</taxon>
        <taxon>Vespinae</taxon>
        <taxon>Vespula</taxon>
    </lineage>
</organism>
<accession>A0ABD2D250</accession>
<reference evidence="1 2" key="1">
    <citation type="journal article" date="2024" name="Ann. Entomol. Soc. Am.">
        <title>Genomic analyses of the southern and eastern yellowjacket wasps (Hymenoptera: Vespidae) reveal evolutionary signatures of social life.</title>
        <authorList>
            <person name="Catto M.A."/>
            <person name="Caine P.B."/>
            <person name="Orr S.E."/>
            <person name="Hunt B.G."/>
            <person name="Goodisman M.A.D."/>
        </authorList>
    </citation>
    <scope>NUCLEOTIDE SEQUENCE [LARGE SCALE GENOMIC DNA]</scope>
    <source>
        <strain evidence="1">232</strain>
        <tissue evidence="1">Head and thorax</tissue>
    </source>
</reference>
<dbReference type="AlphaFoldDB" id="A0ABD2D250"/>
<gene>
    <name evidence="1" type="ORF">V1477_000607</name>
</gene>